<name>A0ABN8VU20_9BACT</name>
<sequence length="40" mass="4729">MDGLLVLGMVVFGFSLWLLSKDARTPARIRRDDPRRTRRR</sequence>
<proteinExistence type="predicted"/>
<evidence type="ECO:0000313" key="1">
    <source>
        <dbReference type="EMBL" id="CAI2717377.1"/>
    </source>
</evidence>
<evidence type="ECO:0000313" key="2">
    <source>
        <dbReference type="Proteomes" id="UP001157733"/>
    </source>
</evidence>
<keyword evidence="2" id="KW-1185">Reference proteome</keyword>
<protein>
    <submittedName>
        <fullName evidence="1">Uncharacterized protein</fullName>
    </submittedName>
</protein>
<accession>A0ABN8VU20</accession>
<organism evidence="1 2">
    <name type="scientific">Nitrospina watsonii</name>
    <dbReference type="NCBI Taxonomy" id="1323948"/>
    <lineage>
        <taxon>Bacteria</taxon>
        <taxon>Pseudomonadati</taxon>
        <taxon>Nitrospinota/Tectimicrobiota group</taxon>
        <taxon>Nitrospinota</taxon>
        <taxon>Nitrospinia</taxon>
        <taxon>Nitrospinales</taxon>
        <taxon>Nitrospinaceae</taxon>
        <taxon>Nitrospina</taxon>
    </lineage>
</organism>
<reference evidence="1 2" key="1">
    <citation type="submission" date="2022-09" db="EMBL/GenBank/DDBJ databases">
        <authorList>
            <person name="Kop L."/>
        </authorList>
    </citation>
    <scope>NUCLEOTIDE SEQUENCE [LARGE SCALE GENOMIC DNA]</scope>
    <source>
        <strain evidence="1 2">347</strain>
    </source>
</reference>
<dbReference type="Proteomes" id="UP001157733">
    <property type="component" value="Chromosome"/>
</dbReference>
<dbReference type="EMBL" id="OX336137">
    <property type="protein sequence ID" value="CAI2717377.1"/>
    <property type="molecule type" value="Genomic_DNA"/>
</dbReference>
<gene>
    <name evidence="1" type="ORF">NSPWAT_0518</name>
</gene>